<dbReference type="SUPFAM" id="SSF81382">
    <property type="entry name" value="Skp1 dimerisation domain-like"/>
    <property type="match status" value="1"/>
</dbReference>
<dbReference type="InterPro" id="IPR036296">
    <property type="entry name" value="SKP1-like_dim_sf"/>
</dbReference>
<dbReference type="InterPro" id="IPR016072">
    <property type="entry name" value="Skp1_comp_dimer"/>
</dbReference>
<dbReference type="Gene3D" id="3.30.710.10">
    <property type="entry name" value="Potassium Channel Kv1.1, Chain A"/>
    <property type="match status" value="1"/>
</dbReference>
<dbReference type="EMBL" id="JABSTR010000006">
    <property type="protein sequence ID" value="KAH9373616.1"/>
    <property type="molecule type" value="Genomic_DNA"/>
</dbReference>
<protein>
    <recommendedName>
        <fullName evidence="8">Skp1-related protein</fullName>
    </recommendedName>
</protein>
<evidence type="ECO:0000256" key="1">
    <source>
        <dbReference type="ARBA" id="ARBA00009993"/>
    </source>
</evidence>
<comment type="caution">
    <text evidence="6">The sequence shown here is derived from an EMBL/GenBank/DDBJ whole genome shotgun (WGS) entry which is preliminary data.</text>
</comment>
<evidence type="ECO:0000259" key="4">
    <source>
        <dbReference type="Pfam" id="PF01466"/>
    </source>
</evidence>
<dbReference type="Proteomes" id="UP000821853">
    <property type="component" value="Chromosome 4"/>
</dbReference>
<dbReference type="Pfam" id="PF03931">
    <property type="entry name" value="Skp1_POZ"/>
    <property type="match status" value="1"/>
</dbReference>
<dbReference type="InterPro" id="IPR016073">
    <property type="entry name" value="Skp1_comp_POZ"/>
</dbReference>
<comment type="similarity">
    <text evidence="1 3">Belongs to the SKP1 family.</text>
</comment>
<keyword evidence="2 3" id="KW-0833">Ubl conjugation pathway</keyword>
<dbReference type="PIRSF" id="PIRSF028729">
    <property type="entry name" value="E3_ubiquit_lig_SCF_Skp"/>
    <property type="match status" value="1"/>
</dbReference>
<dbReference type="PANTHER" id="PTHR11165">
    <property type="entry name" value="SKP1"/>
    <property type="match status" value="1"/>
</dbReference>
<comment type="pathway">
    <text evidence="3">Protein modification; protein ubiquitination.</text>
</comment>
<gene>
    <name evidence="6" type="ORF">HPB48_014787</name>
</gene>
<feature type="domain" description="SKP1 component POZ" evidence="5">
    <location>
        <begin position="1"/>
        <end position="64"/>
    </location>
</feature>
<accession>A0A9J6GGG7</accession>
<dbReference type="VEuPathDB" id="VectorBase:HLOH_048289"/>
<proteinExistence type="inferred from homology"/>
<dbReference type="Pfam" id="PF01466">
    <property type="entry name" value="Skp1"/>
    <property type="match status" value="1"/>
</dbReference>
<evidence type="ECO:0000313" key="6">
    <source>
        <dbReference type="EMBL" id="KAH9373616.1"/>
    </source>
</evidence>
<feature type="domain" description="SKP1 component dimerisation" evidence="4">
    <location>
        <begin position="126"/>
        <end position="173"/>
    </location>
</feature>
<dbReference type="GO" id="GO:0006511">
    <property type="term" value="P:ubiquitin-dependent protein catabolic process"/>
    <property type="evidence" value="ECO:0007669"/>
    <property type="project" value="InterPro"/>
</dbReference>
<reference evidence="6 7" key="1">
    <citation type="journal article" date="2020" name="Cell">
        <title>Large-Scale Comparative Analyses of Tick Genomes Elucidate Their Genetic Diversity and Vector Capacities.</title>
        <authorList>
            <consortium name="Tick Genome and Microbiome Consortium (TIGMIC)"/>
            <person name="Jia N."/>
            <person name="Wang J."/>
            <person name="Shi W."/>
            <person name="Du L."/>
            <person name="Sun Y."/>
            <person name="Zhan W."/>
            <person name="Jiang J.F."/>
            <person name="Wang Q."/>
            <person name="Zhang B."/>
            <person name="Ji P."/>
            <person name="Bell-Sakyi L."/>
            <person name="Cui X.M."/>
            <person name="Yuan T.T."/>
            <person name="Jiang B.G."/>
            <person name="Yang W.F."/>
            <person name="Lam T.T."/>
            <person name="Chang Q.C."/>
            <person name="Ding S.J."/>
            <person name="Wang X.J."/>
            <person name="Zhu J.G."/>
            <person name="Ruan X.D."/>
            <person name="Zhao L."/>
            <person name="Wei J.T."/>
            <person name="Ye R.Z."/>
            <person name="Que T.C."/>
            <person name="Du C.H."/>
            <person name="Zhou Y.H."/>
            <person name="Cheng J.X."/>
            <person name="Dai P.F."/>
            <person name="Guo W.B."/>
            <person name="Han X.H."/>
            <person name="Huang E.J."/>
            <person name="Li L.F."/>
            <person name="Wei W."/>
            <person name="Gao Y.C."/>
            <person name="Liu J.Z."/>
            <person name="Shao H.Z."/>
            <person name="Wang X."/>
            <person name="Wang C.C."/>
            <person name="Yang T.C."/>
            <person name="Huo Q.B."/>
            <person name="Li W."/>
            <person name="Chen H.Y."/>
            <person name="Chen S.E."/>
            <person name="Zhou L.G."/>
            <person name="Ni X.B."/>
            <person name="Tian J.H."/>
            <person name="Sheng Y."/>
            <person name="Liu T."/>
            <person name="Pan Y.S."/>
            <person name="Xia L.Y."/>
            <person name="Li J."/>
            <person name="Zhao F."/>
            <person name="Cao W.C."/>
        </authorList>
    </citation>
    <scope>NUCLEOTIDE SEQUENCE [LARGE SCALE GENOMIC DNA]</scope>
    <source>
        <strain evidence="6">HaeL-2018</strain>
    </source>
</reference>
<dbReference type="CDD" id="cd18322">
    <property type="entry name" value="BTB_POZ_SKP1"/>
    <property type="match status" value="1"/>
</dbReference>
<keyword evidence="7" id="KW-1185">Reference proteome</keyword>
<dbReference type="InterPro" id="IPR001232">
    <property type="entry name" value="SKP1-like"/>
</dbReference>
<dbReference type="InterPro" id="IPR011333">
    <property type="entry name" value="SKP1/BTB/POZ_sf"/>
</dbReference>
<dbReference type="AlphaFoldDB" id="A0A9J6GGG7"/>
<dbReference type="SMART" id="SM00512">
    <property type="entry name" value="Skp1"/>
    <property type="match status" value="1"/>
</dbReference>
<name>A0A9J6GGG7_HAELO</name>
<evidence type="ECO:0000256" key="2">
    <source>
        <dbReference type="ARBA" id="ARBA00022786"/>
    </source>
</evidence>
<evidence type="ECO:0000256" key="3">
    <source>
        <dbReference type="PIRNR" id="PIRNR028729"/>
    </source>
</evidence>
<dbReference type="OMA" id="NEWCENK"/>
<dbReference type="SUPFAM" id="SSF54695">
    <property type="entry name" value="POZ domain"/>
    <property type="match status" value="1"/>
</dbReference>
<dbReference type="OrthoDB" id="2342932at2759"/>
<evidence type="ECO:0000313" key="7">
    <source>
        <dbReference type="Proteomes" id="UP000821853"/>
    </source>
</evidence>
<organism evidence="6 7">
    <name type="scientific">Haemaphysalis longicornis</name>
    <name type="common">Bush tick</name>
    <dbReference type="NCBI Taxonomy" id="44386"/>
    <lineage>
        <taxon>Eukaryota</taxon>
        <taxon>Metazoa</taxon>
        <taxon>Ecdysozoa</taxon>
        <taxon>Arthropoda</taxon>
        <taxon>Chelicerata</taxon>
        <taxon>Arachnida</taxon>
        <taxon>Acari</taxon>
        <taxon>Parasitiformes</taxon>
        <taxon>Ixodida</taxon>
        <taxon>Ixodoidea</taxon>
        <taxon>Ixodidae</taxon>
        <taxon>Haemaphysalinae</taxon>
        <taxon>Haemaphysalis</taxon>
    </lineage>
</organism>
<sequence>MVKLQSSDGVVFDVEVATAKMSATIKDVLEIPGVGESPDEVVPLPVVHSTILAKVIEWATHHRDDHPLASVHQADDDEKMAGLMAPPAVPAVQNVGLSPWDTDFLNNMDIDTLFKIIHVADYLGIPGLLEMGCEKVSWTLRGKTPQKVRELFDIESDFTPAEEERNHAENAWCMRPSRQL</sequence>
<dbReference type="InterPro" id="IPR016897">
    <property type="entry name" value="SKP1"/>
</dbReference>
<evidence type="ECO:0008006" key="8">
    <source>
        <dbReference type="Google" id="ProtNLM"/>
    </source>
</evidence>
<evidence type="ECO:0000259" key="5">
    <source>
        <dbReference type="Pfam" id="PF03931"/>
    </source>
</evidence>